<proteinExistence type="predicted"/>
<evidence type="ECO:0000313" key="2">
    <source>
        <dbReference type="Proteomes" id="UP000838756"/>
    </source>
</evidence>
<evidence type="ECO:0000313" key="1">
    <source>
        <dbReference type="EMBL" id="CAH2242100.1"/>
    </source>
</evidence>
<protein>
    <submittedName>
        <fullName evidence="1">Jg2139 protein</fullName>
    </submittedName>
</protein>
<sequence length="124" mass="13920">MRGNLLITKLPSLLGDEIGLFGISTHSNFLGSRPRHMMGDSGITQKCTDLYDALEHVARRFPKFICLAMSYSSSYHINLLPSVTYRIWKSERSNPPLLPLSTPVSSLFAWDYEEHEISCLSGSV</sequence>
<name>A0A8S4RUR2_9NEOP</name>
<dbReference type="AlphaFoldDB" id="A0A8S4RUR2"/>
<reference evidence="1" key="1">
    <citation type="submission" date="2022-03" db="EMBL/GenBank/DDBJ databases">
        <authorList>
            <person name="Lindestad O."/>
        </authorList>
    </citation>
    <scope>NUCLEOTIDE SEQUENCE</scope>
</reference>
<dbReference type="EMBL" id="CAKXAJ010025624">
    <property type="protein sequence ID" value="CAH2242100.1"/>
    <property type="molecule type" value="Genomic_DNA"/>
</dbReference>
<organism evidence="1 2">
    <name type="scientific">Pararge aegeria aegeria</name>
    <dbReference type="NCBI Taxonomy" id="348720"/>
    <lineage>
        <taxon>Eukaryota</taxon>
        <taxon>Metazoa</taxon>
        <taxon>Ecdysozoa</taxon>
        <taxon>Arthropoda</taxon>
        <taxon>Hexapoda</taxon>
        <taxon>Insecta</taxon>
        <taxon>Pterygota</taxon>
        <taxon>Neoptera</taxon>
        <taxon>Endopterygota</taxon>
        <taxon>Lepidoptera</taxon>
        <taxon>Glossata</taxon>
        <taxon>Ditrysia</taxon>
        <taxon>Papilionoidea</taxon>
        <taxon>Nymphalidae</taxon>
        <taxon>Satyrinae</taxon>
        <taxon>Satyrini</taxon>
        <taxon>Parargina</taxon>
        <taxon>Pararge</taxon>
    </lineage>
</organism>
<gene>
    <name evidence="1" type="primary">jg2139</name>
    <name evidence="1" type="ORF">PAEG_LOCUS18457</name>
</gene>
<comment type="caution">
    <text evidence="1">The sequence shown here is derived from an EMBL/GenBank/DDBJ whole genome shotgun (WGS) entry which is preliminary data.</text>
</comment>
<keyword evidence="2" id="KW-1185">Reference proteome</keyword>
<accession>A0A8S4RUR2</accession>
<dbReference type="Proteomes" id="UP000838756">
    <property type="component" value="Unassembled WGS sequence"/>
</dbReference>